<dbReference type="CDD" id="cd00782">
    <property type="entry name" value="MutL_Trans"/>
    <property type="match status" value="1"/>
</dbReference>
<dbReference type="SUPFAM" id="SSF55874">
    <property type="entry name" value="ATPase domain of HSP90 chaperone/DNA topoisomerase II/histidine kinase"/>
    <property type="match status" value="1"/>
</dbReference>
<keyword evidence="2" id="KW-0227">DNA damage</keyword>
<dbReference type="Proteomes" id="UP000515154">
    <property type="component" value="Linkage group LG28"/>
</dbReference>
<feature type="domain" description="HMG box" evidence="5">
    <location>
        <begin position="604"/>
        <end position="672"/>
    </location>
</feature>
<dbReference type="CDD" id="cd16926">
    <property type="entry name" value="HATPase_MutL-MLH-PMS-like"/>
    <property type="match status" value="1"/>
</dbReference>
<dbReference type="Pfam" id="PF00505">
    <property type="entry name" value="HMG_box"/>
    <property type="match status" value="1"/>
</dbReference>
<dbReference type="Pfam" id="PF13589">
    <property type="entry name" value="HATPase_c_3"/>
    <property type="match status" value="1"/>
</dbReference>
<keyword evidence="3" id="KW-0539">Nucleus</keyword>
<feature type="compositionally biased region" description="Polar residues" evidence="4">
    <location>
        <begin position="487"/>
        <end position="514"/>
    </location>
</feature>
<evidence type="ECO:0000256" key="4">
    <source>
        <dbReference type="SAM" id="MobiDB-lite"/>
    </source>
</evidence>
<dbReference type="InterPro" id="IPR014721">
    <property type="entry name" value="Ribsml_uS5_D2-typ_fold_subgr"/>
</dbReference>
<sequence length="962" mass="107490">MTTLKALPSDTIRLIGSTQVITSVSNAIKELVENSIDAGATNIQVKLENHGLDRIEIRDNGCGIKSEDFPCLAKRHCTSKICRFTDLEELVTYGFRGEALASLSSVSDLTVTSRTMSNSLAQTASFSKSGDVLKITPCSSNEGSTIIASGLFRNLPVRHQFNKNDKRCKEELKRVENLITAFSIINPATRFTLRHNKDILLEKGAVDSYRSALIATWGWSLVQQFEHIVNTDEEHQISLEMFLPQTKSDVNVMSRTGSDQGLVYINRRPVRFKAIQKVVRQYYCNSLVGDKNRYPLFVAIFTVPNREVDVNLEPNKARVLLHNEDIILDILTTLLERLYGVLGSGNQVTKNGSNHTSTETKPKTENGVIHCAKNNKPIPEKTNPTGIELMPPSTLLQPQAKSSSGLTNGNLHPMTDRHNSSPNSTFLPKPAESDTAPTLPVNQPVVIPHQPPPLLAASSSTVNSCTALDREELFKEFDKSFEIEFTNPGSNLGKSSVQQQQPADTGRPQTTSEPQLPLPGPLDLEEWSRGKVGTLNGNLLQPVRLLSPAAGQTSSKPQTILQLKHQTTTPASTPQHPLQAKKKPFLPKPADQMRLYDLVGSQPIKRPITAFNMFCNETRAKLLQEDAEINNDVLRATITAKWQLLPEPEKSRYEKLCEADLKRYEDQMNAAKTVALSKLKQEKLKIPISKKPVQSVNADDARRFPVKHHNIPFSLKTLKRKMLNICNESQSKSSDDYVPVGVLSQSDNWICQQGTHIFLLNPHRINEVIIYRRLLESFHFQTESLETPIDINECLLGDVNLWRTLLALETEQENKMFPGNRKITDHRIIANGFHIVIFTEQGSSPEVKQVQLRAVADSIPTYGIGDLCEVLENIASLPESSSLSQSRPLKILNYLKGEAVRMARKSPLFSCREEITELLESSKRLETSECLHSRPFFQKLYDISSLPFSQTTFGGESQLFPK</sequence>
<name>A0A6P7TUZ9_9MOLL</name>
<feature type="compositionally biased region" description="Polar residues" evidence="4">
    <location>
        <begin position="394"/>
        <end position="410"/>
    </location>
</feature>
<dbReference type="SUPFAM" id="SSF54211">
    <property type="entry name" value="Ribosomal protein S5 domain 2-like"/>
    <property type="match status" value="1"/>
</dbReference>
<feature type="region of interest" description="Disordered" evidence="4">
    <location>
        <begin position="391"/>
        <end position="452"/>
    </location>
</feature>
<dbReference type="NCBIfam" id="TIGR00585">
    <property type="entry name" value="mutl"/>
    <property type="match status" value="1"/>
</dbReference>
<dbReference type="PROSITE" id="PS00058">
    <property type="entry name" value="DNA_MISMATCH_REPAIR_1"/>
    <property type="match status" value="1"/>
</dbReference>
<dbReference type="CDD" id="cd00084">
    <property type="entry name" value="HMG-box_SF"/>
    <property type="match status" value="1"/>
</dbReference>
<evidence type="ECO:0000313" key="7">
    <source>
        <dbReference type="RefSeq" id="XP_029652656.1"/>
    </source>
</evidence>
<dbReference type="GO" id="GO:0032389">
    <property type="term" value="C:MutLalpha complex"/>
    <property type="evidence" value="ECO:0007669"/>
    <property type="project" value="TreeGrafter"/>
</dbReference>
<keyword evidence="6" id="KW-1185">Reference proteome</keyword>
<dbReference type="GO" id="GO:0005524">
    <property type="term" value="F:ATP binding"/>
    <property type="evidence" value="ECO:0007669"/>
    <property type="project" value="InterPro"/>
</dbReference>
<dbReference type="SMART" id="SM00398">
    <property type="entry name" value="HMG"/>
    <property type="match status" value="1"/>
</dbReference>
<dbReference type="InterPro" id="IPR020568">
    <property type="entry name" value="Ribosomal_Su5_D2-typ_SF"/>
</dbReference>
<dbReference type="RefSeq" id="XP_029652656.1">
    <property type="nucleotide sequence ID" value="XM_029796796.2"/>
</dbReference>
<dbReference type="InterPro" id="IPR036910">
    <property type="entry name" value="HMG_box_dom_sf"/>
</dbReference>
<dbReference type="InterPro" id="IPR013507">
    <property type="entry name" value="DNA_mismatch_S5_2-like"/>
</dbReference>
<dbReference type="SUPFAM" id="SSF47095">
    <property type="entry name" value="HMG-box"/>
    <property type="match status" value="1"/>
</dbReference>
<dbReference type="GO" id="GO:0016887">
    <property type="term" value="F:ATP hydrolysis activity"/>
    <property type="evidence" value="ECO:0007669"/>
    <property type="project" value="InterPro"/>
</dbReference>
<dbReference type="FunFam" id="3.30.565.10:FF:000017">
    <property type="entry name" value="PMS1 homolog 1, mismatch repair system component"/>
    <property type="match status" value="1"/>
</dbReference>
<dbReference type="PANTHER" id="PTHR10073">
    <property type="entry name" value="DNA MISMATCH REPAIR PROTEIN MLH, PMS, MUTL"/>
    <property type="match status" value="1"/>
</dbReference>
<feature type="region of interest" description="Disordered" evidence="4">
    <location>
        <begin position="485"/>
        <end position="526"/>
    </location>
</feature>
<dbReference type="GO" id="GO:0006298">
    <property type="term" value="P:mismatch repair"/>
    <property type="evidence" value="ECO:0007669"/>
    <property type="project" value="InterPro"/>
</dbReference>
<dbReference type="Gene3D" id="3.30.565.10">
    <property type="entry name" value="Histidine kinase-like ATPase, C-terminal domain"/>
    <property type="match status" value="1"/>
</dbReference>
<dbReference type="GO" id="GO:0030983">
    <property type="term" value="F:mismatched DNA binding"/>
    <property type="evidence" value="ECO:0007669"/>
    <property type="project" value="InterPro"/>
</dbReference>
<dbReference type="Gene3D" id="3.30.230.10">
    <property type="match status" value="1"/>
</dbReference>
<dbReference type="InterPro" id="IPR009071">
    <property type="entry name" value="HMG_box_dom"/>
</dbReference>
<evidence type="ECO:0000313" key="6">
    <source>
        <dbReference type="Proteomes" id="UP000515154"/>
    </source>
</evidence>
<dbReference type="PROSITE" id="PS50118">
    <property type="entry name" value="HMG_BOX_2"/>
    <property type="match status" value="1"/>
</dbReference>
<feature type="DNA-binding region" description="HMG box" evidence="3">
    <location>
        <begin position="604"/>
        <end position="672"/>
    </location>
</feature>
<dbReference type="InterPro" id="IPR036890">
    <property type="entry name" value="HATPase_C_sf"/>
</dbReference>
<dbReference type="Pfam" id="PF01119">
    <property type="entry name" value="DNA_mis_repair"/>
    <property type="match status" value="1"/>
</dbReference>
<evidence type="ECO:0000256" key="3">
    <source>
        <dbReference type="PROSITE-ProRule" id="PRU00267"/>
    </source>
</evidence>
<dbReference type="FunFam" id="3.30.230.10:FF:000030">
    <property type="entry name" value="PMS1 homolog 1, mismatch repair system component"/>
    <property type="match status" value="1"/>
</dbReference>
<dbReference type="GO" id="GO:0140664">
    <property type="term" value="F:ATP-dependent DNA damage sensor activity"/>
    <property type="evidence" value="ECO:0007669"/>
    <property type="project" value="InterPro"/>
</dbReference>
<dbReference type="Gene3D" id="1.10.30.10">
    <property type="entry name" value="High mobility group box domain"/>
    <property type="match status" value="1"/>
</dbReference>
<gene>
    <name evidence="7" type="primary">LOC115225827</name>
</gene>
<evidence type="ECO:0000256" key="1">
    <source>
        <dbReference type="ARBA" id="ARBA00006082"/>
    </source>
</evidence>
<dbReference type="PANTHER" id="PTHR10073:SF54">
    <property type="entry name" value="PMS1 PROTEIN HOMOLOG 1"/>
    <property type="match status" value="1"/>
</dbReference>
<dbReference type="AlphaFoldDB" id="A0A6P7TUZ9"/>
<dbReference type="InterPro" id="IPR014762">
    <property type="entry name" value="DNA_mismatch_repair_CS"/>
</dbReference>
<evidence type="ECO:0000259" key="5">
    <source>
        <dbReference type="PROSITE" id="PS50118"/>
    </source>
</evidence>
<dbReference type="InterPro" id="IPR038973">
    <property type="entry name" value="MutL/Mlh/Pms-like"/>
</dbReference>
<organism evidence="6 7">
    <name type="scientific">Octopus sinensis</name>
    <name type="common">East Asian common octopus</name>
    <dbReference type="NCBI Taxonomy" id="2607531"/>
    <lineage>
        <taxon>Eukaryota</taxon>
        <taxon>Metazoa</taxon>
        <taxon>Spiralia</taxon>
        <taxon>Lophotrochozoa</taxon>
        <taxon>Mollusca</taxon>
        <taxon>Cephalopoda</taxon>
        <taxon>Coleoidea</taxon>
        <taxon>Octopodiformes</taxon>
        <taxon>Octopoda</taxon>
        <taxon>Incirrata</taxon>
        <taxon>Octopodidae</taxon>
        <taxon>Octopus</taxon>
    </lineage>
</organism>
<proteinExistence type="inferred from homology"/>
<reference evidence="7" key="1">
    <citation type="submission" date="2025-08" db="UniProtKB">
        <authorList>
            <consortium name="RefSeq"/>
        </authorList>
    </citation>
    <scope>IDENTIFICATION</scope>
</reference>
<protein>
    <submittedName>
        <fullName evidence="7">PMS1 protein homolog 1</fullName>
    </submittedName>
</protein>
<dbReference type="InterPro" id="IPR002099">
    <property type="entry name" value="MutL/Mlh/PMS"/>
</dbReference>
<comment type="similarity">
    <text evidence="1">Belongs to the DNA mismatch repair MutL/HexB family.</text>
</comment>
<dbReference type="SMART" id="SM01340">
    <property type="entry name" value="DNA_mis_repair"/>
    <property type="match status" value="1"/>
</dbReference>
<accession>A0A6P7TUZ9</accession>
<evidence type="ECO:0000256" key="2">
    <source>
        <dbReference type="ARBA" id="ARBA00022763"/>
    </source>
</evidence>
<dbReference type="KEGG" id="osn:115225827"/>
<keyword evidence="3" id="KW-0238">DNA-binding</keyword>